<protein>
    <submittedName>
        <fullName evidence="1">Uncharacterized protein</fullName>
    </submittedName>
</protein>
<feature type="non-terminal residue" evidence="1">
    <location>
        <position position="141"/>
    </location>
</feature>
<keyword evidence="2" id="KW-1185">Reference proteome</keyword>
<feature type="non-terminal residue" evidence="1">
    <location>
        <position position="1"/>
    </location>
</feature>
<evidence type="ECO:0000313" key="1">
    <source>
        <dbReference type="EMBL" id="KAJ8670823.1"/>
    </source>
</evidence>
<reference evidence="1" key="1">
    <citation type="submission" date="2023-04" db="EMBL/GenBank/DDBJ databases">
        <title>A chromosome-level genome assembly of the parasitoid wasp Eretmocerus hayati.</title>
        <authorList>
            <person name="Zhong Y."/>
            <person name="Liu S."/>
            <person name="Liu Y."/>
        </authorList>
    </citation>
    <scope>NUCLEOTIDE SEQUENCE</scope>
    <source>
        <strain evidence="1">ZJU_SS_LIU_2023</strain>
    </source>
</reference>
<accession>A0ACC2NI11</accession>
<sequence>NFLKELISISAATGFEVARPRILTIPNDRSETYSDVLKKETDKSNPQLIFCVVSNNQAMRYQTIKKKLCVDRPIPSQVVLARTLTQKSPSMLRAVCNKVSVQINSKVGGTPWTVDVGALLPQLMVIGFDVCHEKSSSKADY</sequence>
<gene>
    <name evidence="1" type="ORF">QAD02_002082</name>
</gene>
<comment type="caution">
    <text evidence="1">The sequence shown here is derived from an EMBL/GenBank/DDBJ whole genome shotgun (WGS) entry which is preliminary data.</text>
</comment>
<organism evidence="1 2">
    <name type="scientific">Eretmocerus hayati</name>
    <dbReference type="NCBI Taxonomy" id="131215"/>
    <lineage>
        <taxon>Eukaryota</taxon>
        <taxon>Metazoa</taxon>
        <taxon>Ecdysozoa</taxon>
        <taxon>Arthropoda</taxon>
        <taxon>Hexapoda</taxon>
        <taxon>Insecta</taxon>
        <taxon>Pterygota</taxon>
        <taxon>Neoptera</taxon>
        <taxon>Endopterygota</taxon>
        <taxon>Hymenoptera</taxon>
        <taxon>Apocrita</taxon>
        <taxon>Proctotrupomorpha</taxon>
        <taxon>Chalcidoidea</taxon>
        <taxon>Aphelinidae</taxon>
        <taxon>Aphelininae</taxon>
        <taxon>Eretmocerus</taxon>
    </lineage>
</organism>
<proteinExistence type="predicted"/>
<name>A0ACC2NI11_9HYME</name>
<dbReference type="EMBL" id="CM056743">
    <property type="protein sequence ID" value="KAJ8670823.1"/>
    <property type="molecule type" value="Genomic_DNA"/>
</dbReference>
<evidence type="ECO:0000313" key="2">
    <source>
        <dbReference type="Proteomes" id="UP001239111"/>
    </source>
</evidence>
<dbReference type="Proteomes" id="UP001239111">
    <property type="component" value="Chromosome 3"/>
</dbReference>